<evidence type="ECO:0000256" key="1">
    <source>
        <dbReference type="ARBA" id="ARBA00010790"/>
    </source>
</evidence>
<comment type="cofactor">
    <cofactor evidence="2">
        <name>FAD</name>
        <dbReference type="ChEBI" id="CHEBI:57692"/>
    </cofactor>
</comment>
<dbReference type="InterPro" id="IPR036188">
    <property type="entry name" value="FAD/NAD-bd_sf"/>
</dbReference>
<dbReference type="GeneID" id="75831958"/>
<name>A0A9Q0B939_9HYPO</name>
<gene>
    <name evidence="4" type="ORF">J7T54_005475</name>
</gene>
<dbReference type="PROSITE" id="PS00624">
    <property type="entry name" value="GMC_OXRED_2"/>
    <property type="match status" value="1"/>
</dbReference>
<evidence type="ECO:0000313" key="5">
    <source>
        <dbReference type="Proteomes" id="UP001055219"/>
    </source>
</evidence>
<dbReference type="PIRSF" id="PIRSF000137">
    <property type="entry name" value="Alcohol_oxidase"/>
    <property type="match status" value="1"/>
</dbReference>
<reference evidence="4" key="1">
    <citation type="journal article" date="2021" name="J Fungi (Basel)">
        <title>Genomic and Metabolomic Analyses of the Marine Fungus Emericellopsis cladophorae: Insights into Saltwater Adaptability Mechanisms and Its Biosynthetic Potential.</title>
        <authorList>
            <person name="Goncalves M.F.M."/>
            <person name="Hilario S."/>
            <person name="Van de Peer Y."/>
            <person name="Esteves A.C."/>
            <person name="Alves A."/>
        </authorList>
    </citation>
    <scope>NUCLEOTIDE SEQUENCE</scope>
    <source>
        <strain evidence="4">MUM 19.33</strain>
    </source>
</reference>
<comment type="similarity">
    <text evidence="1">Belongs to the GMC oxidoreductase family.</text>
</comment>
<dbReference type="SUPFAM" id="SSF51905">
    <property type="entry name" value="FAD/NAD(P)-binding domain"/>
    <property type="match status" value="1"/>
</dbReference>
<keyword evidence="2" id="KW-0285">Flavoprotein</keyword>
<dbReference type="InterPro" id="IPR007867">
    <property type="entry name" value="GMC_OxRtase_C"/>
</dbReference>
<dbReference type="Gene3D" id="3.50.50.60">
    <property type="entry name" value="FAD/NAD(P)-binding domain"/>
    <property type="match status" value="2"/>
</dbReference>
<keyword evidence="5" id="KW-1185">Reference proteome</keyword>
<evidence type="ECO:0000259" key="3">
    <source>
        <dbReference type="PROSITE" id="PS00624"/>
    </source>
</evidence>
<accession>A0A9Q0B939</accession>
<evidence type="ECO:0000256" key="2">
    <source>
        <dbReference type="PIRSR" id="PIRSR000137-2"/>
    </source>
</evidence>
<dbReference type="GO" id="GO:0050660">
    <property type="term" value="F:flavin adenine dinucleotide binding"/>
    <property type="evidence" value="ECO:0007669"/>
    <property type="project" value="InterPro"/>
</dbReference>
<organism evidence="4 5">
    <name type="scientific">Emericellopsis cladophorae</name>
    <dbReference type="NCBI Taxonomy" id="2686198"/>
    <lineage>
        <taxon>Eukaryota</taxon>
        <taxon>Fungi</taxon>
        <taxon>Dikarya</taxon>
        <taxon>Ascomycota</taxon>
        <taxon>Pezizomycotina</taxon>
        <taxon>Sordariomycetes</taxon>
        <taxon>Hypocreomycetidae</taxon>
        <taxon>Hypocreales</taxon>
        <taxon>Bionectriaceae</taxon>
        <taxon>Emericellopsis</taxon>
    </lineage>
</organism>
<comment type="caution">
    <text evidence="4">The sequence shown here is derived from an EMBL/GenBank/DDBJ whole genome shotgun (WGS) entry which is preliminary data.</text>
</comment>
<feature type="binding site" evidence="2">
    <location>
        <begin position="488"/>
        <end position="489"/>
    </location>
    <ligand>
        <name>FAD</name>
        <dbReference type="ChEBI" id="CHEBI:57692"/>
    </ligand>
</feature>
<keyword evidence="2" id="KW-0274">FAD</keyword>
<evidence type="ECO:0000313" key="4">
    <source>
        <dbReference type="EMBL" id="KAI6777682.1"/>
    </source>
</evidence>
<dbReference type="SUPFAM" id="SSF54373">
    <property type="entry name" value="FAD-linked reductases, C-terminal domain"/>
    <property type="match status" value="1"/>
</dbReference>
<dbReference type="PANTHER" id="PTHR11552:SF78">
    <property type="entry name" value="GLUCOSE-METHANOL-CHOLINE OXIDOREDUCTASE N-TERMINAL DOMAIN-CONTAINING PROTEIN"/>
    <property type="match status" value="1"/>
</dbReference>
<dbReference type="Pfam" id="PF00732">
    <property type="entry name" value="GMC_oxred_N"/>
    <property type="match status" value="2"/>
</dbReference>
<dbReference type="GO" id="GO:0016614">
    <property type="term" value="F:oxidoreductase activity, acting on CH-OH group of donors"/>
    <property type="evidence" value="ECO:0007669"/>
    <property type="project" value="InterPro"/>
</dbReference>
<dbReference type="OrthoDB" id="269227at2759"/>
<dbReference type="InterPro" id="IPR012132">
    <property type="entry name" value="GMC_OxRdtase"/>
</dbReference>
<dbReference type="RefSeq" id="XP_051358538.1">
    <property type="nucleotide sequence ID" value="XM_051510575.1"/>
</dbReference>
<reference evidence="4" key="2">
    <citation type="submission" date="2022-07" db="EMBL/GenBank/DDBJ databases">
        <authorList>
            <person name="Goncalves M.F.M."/>
            <person name="Hilario S."/>
            <person name="Van De Peer Y."/>
            <person name="Esteves A.C."/>
            <person name="Alves A."/>
        </authorList>
    </citation>
    <scope>NUCLEOTIDE SEQUENCE</scope>
    <source>
        <strain evidence="4">MUM 19.33</strain>
    </source>
</reference>
<feature type="domain" description="Glucose-methanol-choline oxidoreductase N-terminal" evidence="3">
    <location>
        <begin position="229"/>
        <end position="243"/>
    </location>
</feature>
<dbReference type="AlphaFoldDB" id="A0A9Q0B939"/>
<dbReference type="Proteomes" id="UP001055219">
    <property type="component" value="Unassembled WGS sequence"/>
</dbReference>
<sequence>MGGVHNQVIDGLNEVDVIIAGGGTAGCVLAARLSDADPELSILVVERGPNNLDDPTVTNPLFFIENILGLGASNPRMMAYKGQAEEAIAGRAMTVPAGSILGGGSSINMLTYTRPQRGDLDDWNMPGWSSEGMIPYMKKDFDTNQAIQRNLRYISEDGVRQDAAHAYVHPRLHDGKHPNLHILVEHEVVRVSSEDGKANGVVLRGTPGIKDLTGTHEIAAKKLIVVSAGALGTPLLLERSGIGHRDKLTKAGIDVFSHVPGVGEEFQDHNTILLSYYTSLTANETYDDLLNGRTTFKDMLENDHDMLAWNAAEITSKIRPTEKEIDAILRGDARSVWDEIFEKNVNMPAATISTCNGFIGPIPEEDRSERFLSTGSFLLHPLARGHVHVTSSDPDAEIDLKTGILTDKAGFDLAMAMWLYKKQREIVRRLDVYRGEWPAIHPPFANDSAAVAKKRDGPLPTPVEDIEYSTEDDKVLEKWITENLAQNWHGIGTCKMASPCDGGVVDENLSVHGVGHLKIADLSIVPHNLAANTAIMAFTIGEKAADIIAKELKL</sequence>
<dbReference type="EMBL" id="JAGIXG020000128">
    <property type="protein sequence ID" value="KAI6777682.1"/>
    <property type="molecule type" value="Genomic_DNA"/>
</dbReference>
<dbReference type="InterPro" id="IPR000172">
    <property type="entry name" value="GMC_OxRdtase_N"/>
</dbReference>
<dbReference type="Pfam" id="PF05199">
    <property type="entry name" value="GMC_oxred_C"/>
    <property type="match status" value="1"/>
</dbReference>
<feature type="binding site" evidence="2">
    <location>
        <position position="188"/>
    </location>
    <ligand>
        <name>FAD</name>
        <dbReference type="ChEBI" id="CHEBI:57692"/>
    </ligand>
</feature>
<proteinExistence type="inferred from homology"/>
<protein>
    <recommendedName>
        <fullName evidence="3">Glucose-methanol-choline oxidoreductase N-terminal domain-containing protein</fullName>
    </recommendedName>
</protein>
<dbReference type="PANTHER" id="PTHR11552">
    <property type="entry name" value="GLUCOSE-METHANOL-CHOLINE GMC OXIDOREDUCTASE"/>
    <property type="match status" value="1"/>
</dbReference>